<sequence>ACETVGDLAIGAVQIINLEQEALLDLENKYVLHRETPQWIKDDLTGTCDNVQAVIGFAGDLIKRDPKAWKTVYKGIEDSTSDVIHNIASGNTFEIGGYVFDVATLVGPAAVGKLKYVDEASNLTKLADAGEVASTVGKVEDGVKVSEEINRELEIIKTNKFTKSGKEIVKVPKDISPSIQAKSWQGMGMYLGVDDYVDIKLVKGDKVYILESDYEVANNTHSGYATTSEAVKKSSYDSQKLSKSLQIMPYYDTEAEELSDYAEYRIKVTEYTVNNDLVAAYGEKTIANPQFGSGGAPQYFIKDIENKISLGQLKHGKSMPLHNHKISVDEYNAMISSIY</sequence>
<gene>
    <name evidence="1" type="ORF">SAMN05216347_1163</name>
</gene>
<name>A0A1H0RDT2_STREI</name>
<dbReference type="OrthoDB" id="2223681at2"/>
<protein>
    <submittedName>
        <fullName evidence="1">Uncharacterized protein</fullName>
    </submittedName>
</protein>
<feature type="non-terminal residue" evidence="1">
    <location>
        <position position="1"/>
    </location>
</feature>
<evidence type="ECO:0000313" key="2">
    <source>
        <dbReference type="Proteomes" id="UP000183816"/>
    </source>
</evidence>
<reference evidence="1 2" key="1">
    <citation type="submission" date="2016-10" db="EMBL/GenBank/DDBJ databases">
        <authorList>
            <person name="de Groot N.N."/>
        </authorList>
    </citation>
    <scope>NUCLEOTIDE SEQUENCE [LARGE SCALE GENOMIC DNA]</scope>
    <source>
        <strain evidence="1 2">Sb04</strain>
    </source>
</reference>
<dbReference type="EMBL" id="FNJK01000016">
    <property type="protein sequence ID" value="SDP27772.1"/>
    <property type="molecule type" value="Genomic_DNA"/>
</dbReference>
<proteinExistence type="predicted"/>
<accession>A0A1H0RDT2</accession>
<dbReference type="RefSeq" id="WP_074483003.1">
    <property type="nucleotide sequence ID" value="NZ_FNJK01000016.1"/>
</dbReference>
<dbReference type="Proteomes" id="UP000183816">
    <property type="component" value="Unassembled WGS sequence"/>
</dbReference>
<evidence type="ECO:0000313" key="1">
    <source>
        <dbReference type="EMBL" id="SDP27772.1"/>
    </source>
</evidence>
<organism evidence="1 2">
    <name type="scientific">Streptococcus equinus</name>
    <name type="common">Streptococcus bovis</name>
    <dbReference type="NCBI Taxonomy" id="1335"/>
    <lineage>
        <taxon>Bacteria</taxon>
        <taxon>Bacillati</taxon>
        <taxon>Bacillota</taxon>
        <taxon>Bacilli</taxon>
        <taxon>Lactobacillales</taxon>
        <taxon>Streptococcaceae</taxon>
        <taxon>Streptococcus</taxon>
    </lineage>
</organism>
<dbReference type="AlphaFoldDB" id="A0A1H0RDT2"/>